<gene>
    <name evidence="3" type="ORF">H8K47_02310</name>
</gene>
<comment type="caution">
    <text evidence="3">The sequence shown here is derived from an EMBL/GenBank/DDBJ whole genome shotgun (WGS) entry which is preliminary data.</text>
</comment>
<name>A0A923HXW0_9BURK</name>
<dbReference type="Gene3D" id="3.40.30.10">
    <property type="entry name" value="Glutaredoxin"/>
    <property type="match status" value="1"/>
</dbReference>
<dbReference type="CDD" id="cd03188">
    <property type="entry name" value="GST_C_Beta"/>
    <property type="match status" value="1"/>
</dbReference>
<dbReference type="PROSITE" id="PS50404">
    <property type="entry name" value="GST_NTER"/>
    <property type="match status" value="1"/>
</dbReference>
<dbReference type="RefSeq" id="WP_186879817.1">
    <property type="nucleotide sequence ID" value="NZ_JACOGG010000002.1"/>
</dbReference>
<keyword evidence="4" id="KW-1185">Reference proteome</keyword>
<feature type="domain" description="GST N-terminal" evidence="1">
    <location>
        <begin position="1"/>
        <end position="80"/>
    </location>
</feature>
<evidence type="ECO:0000259" key="1">
    <source>
        <dbReference type="PROSITE" id="PS50404"/>
    </source>
</evidence>
<dbReference type="AlphaFoldDB" id="A0A923HXW0"/>
<dbReference type="Pfam" id="PF13410">
    <property type="entry name" value="GST_C_2"/>
    <property type="match status" value="1"/>
</dbReference>
<dbReference type="Proteomes" id="UP000612361">
    <property type="component" value="Unassembled WGS sequence"/>
</dbReference>
<organism evidence="3 4">
    <name type="scientific">Undibacterium rugosum</name>
    <dbReference type="NCBI Taxonomy" id="2762291"/>
    <lineage>
        <taxon>Bacteria</taxon>
        <taxon>Pseudomonadati</taxon>
        <taxon>Pseudomonadota</taxon>
        <taxon>Betaproteobacteria</taxon>
        <taxon>Burkholderiales</taxon>
        <taxon>Oxalobacteraceae</taxon>
        <taxon>Undibacterium</taxon>
    </lineage>
</organism>
<protein>
    <submittedName>
        <fullName evidence="3">Glutathione S-transferase family protein</fullName>
    </submittedName>
</protein>
<evidence type="ECO:0000259" key="2">
    <source>
        <dbReference type="PROSITE" id="PS50405"/>
    </source>
</evidence>
<dbReference type="EMBL" id="JACOGG010000002">
    <property type="protein sequence ID" value="MBC3934184.1"/>
    <property type="molecule type" value="Genomic_DNA"/>
</dbReference>
<evidence type="ECO:0000313" key="4">
    <source>
        <dbReference type="Proteomes" id="UP000612361"/>
    </source>
</evidence>
<reference evidence="3" key="1">
    <citation type="submission" date="2020-08" db="EMBL/GenBank/DDBJ databases">
        <title>Novel species isolated from subtropical streams in China.</title>
        <authorList>
            <person name="Lu H."/>
        </authorList>
    </citation>
    <scope>NUCLEOTIDE SEQUENCE</scope>
    <source>
        <strain evidence="3">CY7W</strain>
    </source>
</reference>
<dbReference type="SFLD" id="SFLDS00019">
    <property type="entry name" value="Glutathione_Transferase_(cytos"/>
    <property type="match status" value="1"/>
</dbReference>
<dbReference type="InterPro" id="IPR004045">
    <property type="entry name" value="Glutathione_S-Trfase_N"/>
</dbReference>
<proteinExistence type="predicted"/>
<evidence type="ECO:0000313" key="3">
    <source>
        <dbReference type="EMBL" id="MBC3934184.1"/>
    </source>
</evidence>
<dbReference type="InterPro" id="IPR040079">
    <property type="entry name" value="Glutathione_S-Trfase"/>
</dbReference>
<dbReference type="CDD" id="cd03057">
    <property type="entry name" value="GST_N_Beta"/>
    <property type="match status" value="1"/>
</dbReference>
<feature type="domain" description="GST C-terminal" evidence="2">
    <location>
        <begin position="86"/>
        <end position="209"/>
    </location>
</feature>
<dbReference type="InterPro" id="IPR010987">
    <property type="entry name" value="Glutathione-S-Trfase_C-like"/>
</dbReference>
<dbReference type="PANTHER" id="PTHR44051:SF21">
    <property type="entry name" value="GLUTATHIONE S-TRANSFERASE FAMILY PROTEIN"/>
    <property type="match status" value="1"/>
</dbReference>
<dbReference type="PROSITE" id="PS50405">
    <property type="entry name" value="GST_CTER"/>
    <property type="match status" value="1"/>
</dbReference>
<accession>A0A923HXW0</accession>
<dbReference type="PANTHER" id="PTHR44051">
    <property type="entry name" value="GLUTATHIONE S-TRANSFERASE-RELATED"/>
    <property type="match status" value="1"/>
</dbReference>
<dbReference type="SFLD" id="SFLDG01150">
    <property type="entry name" value="Main.1:_Beta-like"/>
    <property type="match status" value="1"/>
</dbReference>
<dbReference type="Pfam" id="PF13409">
    <property type="entry name" value="GST_N_2"/>
    <property type="match status" value="1"/>
</dbReference>
<dbReference type="InterPro" id="IPR036282">
    <property type="entry name" value="Glutathione-S-Trfase_C_sf"/>
</dbReference>
<dbReference type="InterPro" id="IPR036249">
    <property type="entry name" value="Thioredoxin-like_sf"/>
</dbReference>
<sequence>MYTLYYSPGTASMLVHLMLLETGAPHRLQLVDIDKQQQKDPAYLRLNPYGVVPTLVLDEQPYTEAAAIAMLLAEHHPESGLVPARDTVAYDLWRQWMLSLSHNLQASFRLWFYPQELGNVSHPEALSQAIQQKIARIWDQLDRHLSQQGPYLLGEQFSCADLYLTMLMRWSRNMPRPATEWPALRALTGRVVQRPAWQRMMEIEAVDPWPRDLQS</sequence>
<dbReference type="SUPFAM" id="SSF47616">
    <property type="entry name" value="GST C-terminal domain-like"/>
    <property type="match status" value="1"/>
</dbReference>
<dbReference type="SUPFAM" id="SSF52833">
    <property type="entry name" value="Thioredoxin-like"/>
    <property type="match status" value="1"/>
</dbReference>
<dbReference type="SFLD" id="SFLDG00358">
    <property type="entry name" value="Main_(cytGST)"/>
    <property type="match status" value="1"/>
</dbReference>
<dbReference type="Gene3D" id="1.20.1050.10">
    <property type="match status" value="1"/>
</dbReference>